<dbReference type="HOGENOM" id="CLU_1517965_0_0_1"/>
<dbReference type="Proteomes" id="UP000027222">
    <property type="component" value="Unassembled WGS sequence"/>
</dbReference>
<feature type="region of interest" description="Disordered" evidence="1">
    <location>
        <begin position="1"/>
        <end position="52"/>
    </location>
</feature>
<dbReference type="EMBL" id="KL142403">
    <property type="protein sequence ID" value="KDR69257.1"/>
    <property type="molecule type" value="Genomic_DNA"/>
</dbReference>
<keyword evidence="3" id="KW-1185">Reference proteome</keyword>
<sequence length="177" mass="19054">MASTSPVDPAPEGRDADSVSHTARSIVEPQQLNNHISQLKTDNEGYHPAVLPEPSLSASINYAHSENTDLRVCECALVSKSEPESPSLRHSKTESCSRCSRRVLHKSEEAHQITTGGPQAPLSQATDSEGRSGVIADGGDTEYLQLSPWLEKNLSWIGDSTAGRSEAQNNLEESDCS</sequence>
<dbReference type="AlphaFoldDB" id="A0A067SGV7"/>
<reference evidence="3" key="1">
    <citation type="journal article" date="2014" name="Proc. Natl. Acad. Sci. U.S.A.">
        <title>Extensive sampling of basidiomycete genomes demonstrates inadequacy of the white-rot/brown-rot paradigm for wood decay fungi.</title>
        <authorList>
            <person name="Riley R."/>
            <person name="Salamov A.A."/>
            <person name="Brown D.W."/>
            <person name="Nagy L.G."/>
            <person name="Floudas D."/>
            <person name="Held B.W."/>
            <person name="Levasseur A."/>
            <person name="Lombard V."/>
            <person name="Morin E."/>
            <person name="Otillar R."/>
            <person name="Lindquist E.A."/>
            <person name="Sun H."/>
            <person name="LaButti K.M."/>
            <person name="Schmutz J."/>
            <person name="Jabbour D."/>
            <person name="Luo H."/>
            <person name="Baker S.E."/>
            <person name="Pisabarro A.G."/>
            <person name="Walton J.D."/>
            <person name="Blanchette R.A."/>
            <person name="Henrissat B."/>
            <person name="Martin F."/>
            <person name="Cullen D."/>
            <person name="Hibbett D.S."/>
            <person name="Grigoriev I.V."/>
        </authorList>
    </citation>
    <scope>NUCLEOTIDE SEQUENCE [LARGE SCALE GENOMIC DNA]</scope>
    <source>
        <strain evidence="3">CBS 339.88</strain>
    </source>
</reference>
<name>A0A067SGV7_GALM3</name>
<evidence type="ECO:0000313" key="2">
    <source>
        <dbReference type="EMBL" id="KDR69257.1"/>
    </source>
</evidence>
<organism evidence="2 3">
    <name type="scientific">Galerina marginata (strain CBS 339.88)</name>
    <dbReference type="NCBI Taxonomy" id="685588"/>
    <lineage>
        <taxon>Eukaryota</taxon>
        <taxon>Fungi</taxon>
        <taxon>Dikarya</taxon>
        <taxon>Basidiomycota</taxon>
        <taxon>Agaricomycotina</taxon>
        <taxon>Agaricomycetes</taxon>
        <taxon>Agaricomycetidae</taxon>
        <taxon>Agaricales</taxon>
        <taxon>Agaricineae</taxon>
        <taxon>Strophariaceae</taxon>
        <taxon>Galerina</taxon>
    </lineage>
</organism>
<feature type="compositionally biased region" description="Polar residues" evidence="1">
    <location>
        <begin position="112"/>
        <end position="127"/>
    </location>
</feature>
<protein>
    <submittedName>
        <fullName evidence="2">Uncharacterized protein</fullName>
    </submittedName>
</protein>
<feature type="compositionally biased region" description="Polar residues" evidence="1">
    <location>
        <begin position="19"/>
        <end position="40"/>
    </location>
</feature>
<evidence type="ECO:0000313" key="3">
    <source>
        <dbReference type="Proteomes" id="UP000027222"/>
    </source>
</evidence>
<proteinExistence type="predicted"/>
<gene>
    <name evidence="2" type="ORF">GALMADRAFT_230765</name>
</gene>
<accession>A0A067SGV7</accession>
<feature type="region of interest" description="Disordered" evidence="1">
    <location>
        <begin position="107"/>
        <end position="139"/>
    </location>
</feature>
<evidence type="ECO:0000256" key="1">
    <source>
        <dbReference type="SAM" id="MobiDB-lite"/>
    </source>
</evidence>